<dbReference type="InterPro" id="IPR036412">
    <property type="entry name" value="HAD-like_sf"/>
</dbReference>
<dbReference type="GO" id="GO:0005886">
    <property type="term" value="C:plasma membrane"/>
    <property type="evidence" value="ECO:0007669"/>
    <property type="project" value="UniProtKB-SubCell"/>
</dbReference>
<sequence length="905" mass="98511">MTEDGDLDNGLYDEKSASEETTPEAKFRAFASQLDICGALRSRTEGLTHAEAAQRLLQYGENKQVDVEYVTWKRIAYDSVFNHYNLMLMILAIITVVMPDREWSLFATKSLSRVDPDLMIVVPVSAGISFCQDLRSNNRRTSASESLPHYHVRRQTLDGNSTQEEVEVKNIVCGDVLSLSAGDVVPADCIVLDSSNLSVSQSSLTGEGEPQVKAFGLGDEKEGKTTVFDLQNFVFSTSSVISGSGLVIVVATGNGAFISSIMKKLNGRRPKTSFQKGIDRTCQFLVAFMVISFAIILVVKGTKSGRWKQAVVFSLSTAATLVPEMLPAVVTANLSRGAFLLRKIGVIVNHMDAIHSLGSMSILCSDKTGTLTKDEIEICHSLNPIGGNSGEVFLLASTNAYSQRGTKNAIDSAIIMHTGGEEKLVELGRRVGEIPFNFEARRSSCVIRTPTGGLKLICKGAFEEVVARCSHIRVGTEIHNLSGSQYLGLTSRIEHFNAEAYRVVLVATRDISHVDFDGVGSDFNGLDIEMTVEGFLTFLDPLQPDAKESVTRLQELGIDVRILTGDNLGVAMSVARNLGLAQDLDEGTPLAISGPKLASLQDPEEWKQSVRKCKIFAKLTPAQKGRVVETLQAHGKVVGMIGDGINDSVALRAADVGISVDSGSSVAKNSADLILTEKQLAKIVDAVKIGRKTHGNVMKYMKMILAANFGNILSVVIAAVWFPFDPISPVQMVLQNLLYDLSQLAIPFDNVDDEYLAFPHKFSILNLMVFILLMGPVISTIDIGTFLLNVFYYGFAPSSDILQVENFQSHWFISGMLSQTLVIYIFRTAKVPFIQSCPSIAILLSTLIASVLGLAVPYIPPFAKALKLVPSGGTFIGIILACLVLFAVVLQLAKMLYIKIWKRWL</sequence>
<evidence type="ECO:0000256" key="12">
    <source>
        <dbReference type="ARBA" id="ARBA00022842"/>
    </source>
</evidence>
<reference evidence="22" key="1">
    <citation type="submission" date="2016-03" db="EMBL/GenBank/DDBJ databases">
        <authorList>
            <person name="Ploux O."/>
        </authorList>
    </citation>
    <scope>NUCLEOTIDE SEQUENCE [LARGE SCALE GENOMIC DNA]</scope>
    <source>
        <strain evidence="22">UK7</strain>
    </source>
</reference>
<dbReference type="Gene3D" id="2.70.150.10">
    <property type="entry name" value="Calcium-transporting ATPase, cytoplasmic transduction domain A"/>
    <property type="match status" value="1"/>
</dbReference>
<evidence type="ECO:0000259" key="20">
    <source>
        <dbReference type="SMART" id="SM00831"/>
    </source>
</evidence>
<evidence type="ECO:0000256" key="14">
    <source>
        <dbReference type="ARBA" id="ARBA00022989"/>
    </source>
</evidence>
<dbReference type="GO" id="GO:0005524">
    <property type="term" value="F:ATP binding"/>
    <property type="evidence" value="ECO:0007669"/>
    <property type="project" value="UniProtKB-KW"/>
</dbReference>
<keyword evidence="8" id="KW-0597">Phosphoprotein</keyword>
<feature type="transmembrane region" description="Helical" evidence="19">
    <location>
        <begin position="704"/>
        <end position="724"/>
    </location>
</feature>
<dbReference type="InParanoid" id="A0A1E1KF58"/>
<name>A0A1E1KF58_9HELO</name>
<evidence type="ECO:0000313" key="21">
    <source>
        <dbReference type="EMBL" id="CZS96668.1"/>
    </source>
</evidence>
<evidence type="ECO:0000256" key="6">
    <source>
        <dbReference type="ARBA" id="ARBA00022475"/>
    </source>
</evidence>
<evidence type="ECO:0000256" key="4">
    <source>
        <dbReference type="ARBA" id="ARBA00012786"/>
    </source>
</evidence>
<dbReference type="InterPro" id="IPR023299">
    <property type="entry name" value="ATPase_P-typ_cyto_dom_N"/>
</dbReference>
<organism evidence="21 22">
    <name type="scientific">Rhynchosporium graminicola</name>
    <dbReference type="NCBI Taxonomy" id="2792576"/>
    <lineage>
        <taxon>Eukaryota</taxon>
        <taxon>Fungi</taxon>
        <taxon>Dikarya</taxon>
        <taxon>Ascomycota</taxon>
        <taxon>Pezizomycotina</taxon>
        <taxon>Leotiomycetes</taxon>
        <taxon>Helotiales</taxon>
        <taxon>Ploettnerulaceae</taxon>
        <taxon>Rhynchosporium</taxon>
    </lineage>
</organism>
<evidence type="ECO:0000256" key="19">
    <source>
        <dbReference type="SAM" id="Phobius"/>
    </source>
</evidence>
<dbReference type="Proteomes" id="UP000178129">
    <property type="component" value="Unassembled WGS sequence"/>
</dbReference>
<dbReference type="AlphaFoldDB" id="A0A1E1KF58"/>
<dbReference type="Gene3D" id="1.20.1110.10">
    <property type="entry name" value="Calcium-transporting ATPase, transmembrane domain"/>
    <property type="match status" value="1"/>
</dbReference>
<feature type="transmembrane region" description="Helical" evidence="19">
    <location>
        <begin position="311"/>
        <end position="334"/>
    </location>
</feature>
<evidence type="ECO:0000256" key="10">
    <source>
        <dbReference type="ARBA" id="ARBA00022741"/>
    </source>
</evidence>
<feature type="region of interest" description="Disordered" evidence="18">
    <location>
        <begin position="1"/>
        <end position="20"/>
    </location>
</feature>
<dbReference type="PANTHER" id="PTHR42861">
    <property type="entry name" value="CALCIUM-TRANSPORTING ATPASE"/>
    <property type="match status" value="1"/>
</dbReference>
<dbReference type="SUPFAM" id="SSF56784">
    <property type="entry name" value="HAD-like"/>
    <property type="match status" value="1"/>
</dbReference>
<evidence type="ECO:0000256" key="17">
    <source>
        <dbReference type="ARBA" id="ARBA00047295"/>
    </source>
</evidence>
<dbReference type="NCBIfam" id="TIGR01524">
    <property type="entry name" value="ATPase-IIIB_Mg"/>
    <property type="match status" value="1"/>
</dbReference>
<dbReference type="SUPFAM" id="SSF81653">
    <property type="entry name" value="Calcium ATPase, transduction domain A"/>
    <property type="match status" value="1"/>
</dbReference>
<evidence type="ECO:0000256" key="1">
    <source>
        <dbReference type="ARBA" id="ARBA00003954"/>
    </source>
</evidence>
<evidence type="ECO:0000256" key="9">
    <source>
        <dbReference type="ARBA" id="ARBA00022692"/>
    </source>
</evidence>
<comment type="function">
    <text evidence="1">Mediates magnesium influx to the cytosol.</text>
</comment>
<evidence type="ECO:0000256" key="11">
    <source>
        <dbReference type="ARBA" id="ARBA00022840"/>
    </source>
</evidence>
<dbReference type="InterPro" id="IPR023214">
    <property type="entry name" value="HAD_sf"/>
</dbReference>
<feature type="transmembrane region" description="Helical" evidence="19">
    <location>
        <begin position="807"/>
        <end position="826"/>
    </location>
</feature>
<dbReference type="SUPFAM" id="SSF81665">
    <property type="entry name" value="Calcium ATPase, transmembrane domain M"/>
    <property type="match status" value="1"/>
</dbReference>
<evidence type="ECO:0000256" key="18">
    <source>
        <dbReference type="SAM" id="MobiDB-lite"/>
    </source>
</evidence>
<comment type="similarity">
    <text evidence="3">Belongs to the cation transport ATPase (P-type) (TC 3.A.3) family. Type IIIB subfamily.</text>
</comment>
<dbReference type="NCBIfam" id="TIGR01494">
    <property type="entry name" value="ATPase_P-type"/>
    <property type="match status" value="1"/>
</dbReference>
<dbReference type="PRINTS" id="PR01836">
    <property type="entry name" value="MGATPASE"/>
</dbReference>
<dbReference type="InterPro" id="IPR059000">
    <property type="entry name" value="ATPase_P-type_domA"/>
</dbReference>
<dbReference type="GO" id="GO:0016887">
    <property type="term" value="F:ATP hydrolysis activity"/>
    <property type="evidence" value="ECO:0007669"/>
    <property type="project" value="InterPro"/>
</dbReference>
<keyword evidence="15 19" id="KW-0472">Membrane</keyword>
<feature type="transmembrane region" description="Helical" evidence="19">
    <location>
        <begin position="838"/>
        <end position="860"/>
    </location>
</feature>
<dbReference type="EC" id="7.2.2.14" evidence="4"/>
<dbReference type="InterPro" id="IPR018303">
    <property type="entry name" value="ATPase_P-typ_P_site"/>
</dbReference>
<dbReference type="InterPro" id="IPR006415">
    <property type="entry name" value="P-type_ATPase_IIIB"/>
</dbReference>
<evidence type="ECO:0000256" key="15">
    <source>
        <dbReference type="ARBA" id="ARBA00023136"/>
    </source>
</evidence>
<keyword evidence="22" id="KW-1185">Reference proteome</keyword>
<dbReference type="GO" id="GO:0015444">
    <property type="term" value="F:P-type magnesium transporter activity"/>
    <property type="evidence" value="ECO:0007669"/>
    <property type="project" value="UniProtKB-EC"/>
</dbReference>
<feature type="transmembrane region" description="Helical" evidence="19">
    <location>
        <begin position="240"/>
        <end position="261"/>
    </location>
</feature>
<dbReference type="SFLD" id="SFLDF00027">
    <property type="entry name" value="p-type_atpase"/>
    <property type="match status" value="1"/>
</dbReference>
<gene>
    <name evidence="21" type="ORF">RCO7_04774</name>
</gene>
<dbReference type="SFLD" id="SFLDG00002">
    <property type="entry name" value="C1.7:_P-type_atpase_like"/>
    <property type="match status" value="1"/>
</dbReference>
<evidence type="ECO:0000256" key="3">
    <source>
        <dbReference type="ARBA" id="ARBA00008746"/>
    </source>
</evidence>
<dbReference type="Pfam" id="PF13246">
    <property type="entry name" value="Cation_ATPase"/>
    <property type="match status" value="1"/>
</dbReference>
<evidence type="ECO:0000313" key="22">
    <source>
        <dbReference type="Proteomes" id="UP000178129"/>
    </source>
</evidence>
<accession>A0A1E1KF58</accession>
<evidence type="ECO:0000256" key="2">
    <source>
        <dbReference type="ARBA" id="ARBA00004429"/>
    </source>
</evidence>
<dbReference type="SFLD" id="SFLDS00003">
    <property type="entry name" value="Haloacid_Dehalogenase"/>
    <property type="match status" value="1"/>
</dbReference>
<dbReference type="InterPro" id="IPR006068">
    <property type="entry name" value="ATPase_P-typ_cation-transptr_C"/>
</dbReference>
<comment type="subcellular location">
    <subcellularLocation>
        <location evidence="2">Cell inner membrane</location>
        <topology evidence="2">Multi-pass membrane protein</topology>
    </subcellularLocation>
</comment>
<comment type="caution">
    <text evidence="21">The sequence shown here is derived from an EMBL/GenBank/DDBJ whole genome shotgun (WGS) entry which is preliminary data.</text>
</comment>
<protein>
    <recommendedName>
        <fullName evidence="5">Magnesium-transporting ATPase, P-type 1</fullName>
        <ecNumber evidence="4">7.2.2.14</ecNumber>
    </recommendedName>
    <alternativeName>
        <fullName evidence="16">Mg(2+) transport ATPase, P-type 1</fullName>
    </alternativeName>
</protein>
<dbReference type="InterPro" id="IPR001757">
    <property type="entry name" value="P_typ_ATPase"/>
</dbReference>
<keyword evidence="13" id="KW-1278">Translocase</keyword>
<dbReference type="Pfam" id="PF00122">
    <property type="entry name" value="E1-E2_ATPase"/>
    <property type="match status" value="1"/>
</dbReference>
<dbReference type="Gene3D" id="3.40.1110.10">
    <property type="entry name" value="Calcium-transporting ATPase, cytoplasmic domain N"/>
    <property type="match status" value="1"/>
</dbReference>
<keyword evidence="7" id="KW-0997">Cell inner membrane</keyword>
<keyword evidence="6" id="KW-1003">Cell membrane</keyword>
<keyword evidence="9 19" id="KW-0812">Transmembrane</keyword>
<keyword evidence="10" id="KW-0547">Nucleotide-binding</keyword>
<evidence type="ECO:0000256" key="7">
    <source>
        <dbReference type="ARBA" id="ARBA00022519"/>
    </source>
</evidence>
<proteinExistence type="inferred from homology"/>
<dbReference type="InterPro" id="IPR044492">
    <property type="entry name" value="P_typ_ATPase_HD_dom"/>
</dbReference>
<comment type="catalytic activity">
    <reaction evidence="17">
        <text>Mg(2+)(out) + ATP + H2O = Mg(2+)(in) + ADP + phosphate + H(+)</text>
        <dbReference type="Rhea" id="RHEA:10260"/>
        <dbReference type="ChEBI" id="CHEBI:15377"/>
        <dbReference type="ChEBI" id="CHEBI:15378"/>
        <dbReference type="ChEBI" id="CHEBI:18420"/>
        <dbReference type="ChEBI" id="CHEBI:30616"/>
        <dbReference type="ChEBI" id="CHEBI:43474"/>
        <dbReference type="ChEBI" id="CHEBI:456216"/>
        <dbReference type="EC" id="7.2.2.14"/>
    </reaction>
</comment>
<dbReference type="InterPro" id="IPR023298">
    <property type="entry name" value="ATPase_P-typ_TM_dom_sf"/>
</dbReference>
<keyword evidence="14 19" id="KW-1133">Transmembrane helix</keyword>
<dbReference type="STRING" id="914237.A0A1E1KF58"/>
<dbReference type="Pfam" id="PF00690">
    <property type="entry name" value="Cation_ATPase_N"/>
    <property type="match status" value="1"/>
</dbReference>
<dbReference type="Gene3D" id="3.40.50.1000">
    <property type="entry name" value="HAD superfamily/HAD-like"/>
    <property type="match status" value="1"/>
</dbReference>
<feature type="domain" description="Cation-transporting P-type ATPase N-terminal" evidence="20">
    <location>
        <begin position="28"/>
        <end position="100"/>
    </location>
</feature>
<dbReference type="PROSITE" id="PS00154">
    <property type="entry name" value="ATPASE_E1_E2"/>
    <property type="match status" value="1"/>
</dbReference>
<evidence type="ECO:0000256" key="13">
    <source>
        <dbReference type="ARBA" id="ARBA00022967"/>
    </source>
</evidence>
<dbReference type="EMBL" id="FJUW01000012">
    <property type="protein sequence ID" value="CZS96668.1"/>
    <property type="molecule type" value="Genomic_DNA"/>
</dbReference>
<dbReference type="Pfam" id="PF00689">
    <property type="entry name" value="Cation_ATPase_C"/>
    <property type="match status" value="1"/>
</dbReference>
<dbReference type="InterPro" id="IPR004014">
    <property type="entry name" value="ATPase_P-typ_cation-transptr_N"/>
</dbReference>
<evidence type="ECO:0000256" key="8">
    <source>
        <dbReference type="ARBA" id="ARBA00022553"/>
    </source>
</evidence>
<feature type="transmembrane region" description="Helical" evidence="19">
    <location>
        <begin position="282"/>
        <end position="299"/>
    </location>
</feature>
<evidence type="ECO:0000256" key="5">
    <source>
        <dbReference type="ARBA" id="ARBA00013555"/>
    </source>
</evidence>
<feature type="transmembrane region" description="Helical" evidence="19">
    <location>
        <begin position="872"/>
        <end position="893"/>
    </location>
</feature>
<dbReference type="SMART" id="SM00831">
    <property type="entry name" value="Cation_ATPase_N"/>
    <property type="match status" value="1"/>
</dbReference>
<evidence type="ECO:0000256" key="16">
    <source>
        <dbReference type="ARBA" id="ARBA00029806"/>
    </source>
</evidence>
<keyword evidence="12" id="KW-0460">Magnesium</keyword>
<keyword evidence="11" id="KW-0067">ATP-binding</keyword>
<dbReference type="InterPro" id="IPR008250">
    <property type="entry name" value="ATPase_P-typ_transduc_dom_A_sf"/>
</dbReference>
<feature type="transmembrane region" description="Helical" evidence="19">
    <location>
        <begin position="769"/>
        <end position="795"/>
    </location>
</feature>